<proteinExistence type="predicted"/>
<organism evidence="2 3">
    <name type="scientific">Polarella glacialis</name>
    <name type="common">Dinoflagellate</name>
    <dbReference type="NCBI Taxonomy" id="89957"/>
    <lineage>
        <taxon>Eukaryota</taxon>
        <taxon>Sar</taxon>
        <taxon>Alveolata</taxon>
        <taxon>Dinophyceae</taxon>
        <taxon>Suessiales</taxon>
        <taxon>Suessiaceae</taxon>
        <taxon>Polarella</taxon>
    </lineage>
</organism>
<evidence type="ECO:0000256" key="1">
    <source>
        <dbReference type="SAM" id="MobiDB-lite"/>
    </source>
</evidence>
<dbReference type="Proteomes" id="UP000626109">
    <property type="component" value="Unassembled WGS sequence"/>
</dbReference>
<feature type="region of interest" description="Disordered" evidence="1">
    <location>
        <begin position="1"/>
        <end position="27"/>
    </location>
</feature>
<feature type="compositionally biased region" description="Polar residues" evidence="1">
    <location>
        <begin position="18"/>
        <end position="27"/>
    </location>
</feature>
<gene>
    <name evidence="2" type="ORF">PGLA2088_LOCUS10112</name>
</gene>
<comment type="caution">
    <text evidence="2">The sequence shown here is derived from an EMBL/GenBank/DDBJ whole genome shotgun (WGS) entry which is preliminary data.</text>
</comment>
<reference evidence="2" key="1">
    <citation type="submission" date="2021-02" db="EMBL/GenBank/DDBJ databases">
        <authorList>
            <person name="Dougan E. K."/>
            <person name="Rhodes N."/>
            <person name="Thang M."/>
            <person name="Chan C."/>
        </authorList>
    </citation>
    <scope>NUCLEOTIDE SEQUENCE</scope>
</reference>
<feature type="compositionally biased region" description="Basic and acidic residues" evidence="1">
    <location>
        <begin position="1"/>
        <end position="14"/>
    </location>
</feature>
<dbReference type="AlphaFoldDB" id="A0A813IND6"/>
<evidence type="ECO:0000313" key="3">
    <source>
        <dbReference type="Proteomes" id="UP000626109"/>
    </source>
</evidence>
<accession>A0A813IND6</accession>
<protein>
    <submittedName>
        <fullName evidence="2">Uncharacterized protein</fullName>
    </submittedName>
</protein>
<name>A0A813IND6_POLGL</name>
<dbReference type="EMBL" id="CAJNNW010011330">
    <property type="protein sequence ID" value="CAE8653015.1"/>
    <property type="molecule type" value="Genomic_DNA"/>
</dbReference>
<sequence>MHDSATLSLHRDELQASPKDQPSSANFSTASVDASAVSLVNTTLTANATVQANTISPAIATTSANDTFLLHAPTTSPAIATTSANGTFLHAPTMSPAIATTSANDTFLHAPTQNSQSPIINNLWNDNDSFSAWLDSVWNEAKKCEPGIKILYLFSGKVRKDDGLQGTEILSLPENLPSLSVRPRTCQTL</sequence>
<evidence type="ECO:0000313" key="2">
    <source>
        <dbReference type="EMBL" id="CAE8653015.1"/>
    </source>
</evidence>